<dbReference type="Gene3D" id="2.60.40.10">
    <property type="entry name" value="Immunoglobulins"/>
    <property type="match status" value="1"/>
</dbReference>
<dbReference type="CDD" id="cd00096">
    <property type="entry name" value="Ig"/>
    <property type="match status" value="1"/>
</dbReference>
<dbReference type="SUPFAM" id="SSF48726">
    <property type="entry name" value="Immunoglobulin"/>
    <property type="match status" value="1"/>
</dbReference>
<dbReference type="InterPro" id="IPR036179">
    <property type="entry name" value="Ig-like_dom_sf"/>
</dbReference>
<dbReference type="InterPro" id="IPR007110">
    <property type="entry name" value="Ig-like_dom"/>
</dbReference>
<name>A0ABR1B0L1_POLSC</name>
<feature type="domain" description="Ig-like" evidence="1">
    <location>
        <begin position="113"/>
        <end position="199"/>
    </location>
</feature>
<gene>
    <name evidence="2" type="ORF">RUM44_007352</name>
</gene>
<organism evidence="2 3">
    <name type="scientific">Polyplax serrata</name>
    <name type="common">Common mouse louse</name>
    <dbReference type="NCBI Taxonomy" id="468196"/>
    <lineage>
        <taxon>Eukaryota</taxon>
        <taxon>Metazoa</taxon>
        <taxon>Ecdysozoa</taxon>
        <taxon>Arthropoda</taxon>
        <taxon>Hexapoda</taxon>
        <taxon>Insecta</taxon>
        <taxon>Pterygota</taxon>
        <taxon>Neoptera</taxon>
        <taxon>Paraneoptera</taxon>
        <taxon>Psocodea</taxon>
        <taxon>Troctomorpha</taxon>
        <taxon>Phthiraptera</taxon>
        <taxon>Anoplura</taxon>
        <taxon>Polyplacidae</taxon>
        <taxon>Polyplax</taxon>
    </lineage>
</organism>
<dbReference type="EMBL" id="JAWJWF010000005">
    <property type="protein sequence ID" value="KAK6632311.1"/>
    <property type="molecule type" value="Genomic_DNA"/>
</dbReference>
<dbReference type="InterPro" id="IPR003599">
    <property type="entry name" value="Ig_sub"/>
</dbReference>
<dbReference type="InterPro" id="IPR013783">
    <property type="entry name" value="Ig-like_fold"/>
</dbReference>
<accession>A0ABR1B0L1</accession>
<protein>
    <recommendedName>
        <fullName evidence="1">Ig-like domain-containing protein</fullName>
    </recommendedName>
</protein>
<evidence type="ECO:0000313" key="2">
    <source>
        <dbReference type="EMBL" id="KAK6632311.1"/>
    </source>
</evidence>
<reference evidence="2 3" key="1">
    <citation type="submission" date="2023-09" db="EMBL/GenBank/DDBJ databases">
        <title>Genomes of two closely related lineages of the louse Polyplax serrata with different host specificities.</title>
        <authorList>
            <person name="Martinu J."/>
            <person name="Tarabai H."/>
            <person name="Stefka J."/>
            <person name="Hypsa V."/>
        </authorList>
    </citation>
    <scope>NUCLEOTIDE SEQUENCE [LARGE SCALE GENOMIC DNA]</scope>
    <source>
        <strain evidence="2">98ZLc_SE</strain>
    </source>
</reference>
<dbReference type="Proteomes" id="UP001359485">
    <property type="component" value="Unassembled WGS sequence"/>
</dbReference>
<comment type="caution">
    <text evidence="2">The sequence shown here is derived from an EMBL/GenBank/DDBJ whole genome shotgun (WGS) entry which is preliminary data.</text>
</comment>
<evidence type="ECO:0000259" key="1">
    <source>
        <dbReference type="PROSITE" id="PS50835"/>
    </source>
</evidence>
<proteinExistence type="predicted"/>
<evidence type="ECO:0000313" key="3">
    <source>
        <dbReference type="Proteomes" id="UP001359485"/>
    </source>
</evidence>
<dbReference type="SMART" id="SM00409">
    <property type="entry name" value="IG"/>
    <property type="match status" value="1"/>
</dbReference>
<dbReference type="PROSITE" id="PS50835">
    <property type="entry name" value="IG_LIKE"/>
    <property type="match status" value="1"/>
</dbReference>
<keyword evidence="3" id="KW-1185">Reference proteome</keyword>
<sequence>MLISTLNCHGNSLAMHLIRHHQIGGKQKKASGDESINEIGNGTEEINQNEETTEMPASNDLVVRPHEEVTLHCYIESDLQPHMTYGSHDSLSHEAVNSYCRSIIFKVYNFHIVSIHCTVVRHLGIFSQYMSPNGVVWMHDGQSVDTVDVGVAGTGHRYRKDPLKGHLHITNIRLEDDGYWQCQHHDTNLNNVLSSKPLRLIVLGKPCFFDGVQ</sequence>